<feature type="transmembrane region" description="Helical" evidence="1">
    <location>
        <begin position="119"/>
        <end position="137"/>
    </location>
</feature>
<proteinExistence type="predicted"/>
<feature type="transmembrane region" description="Helical" evidence="1">
    <location>
        <begin position="166"/>
        <end position="188"/>
    </location>
</feature>
<gene>
    <name evidence="2" type="ORF">M0811_02165</name>
</gene>
<protein>
    <submittedName>
        <fullName evidence="2">Uncharacterized protein</fullName>
    </submittedName>
</protein>
<accession>A0A9Q0LBW5</accession>
<dbReference type="Proteomes" id="UP001149090">
    <property type="component" value="Unassembled WGS sequence"/>
</dbReference>
<name>A0A9Q0LBW5_ANAIG</name>
<evidence type="ECO:0000313" key="2">
    <source>
        <dbReference type="EMBL" id="KAJ5069595.1"/>
    </source>
</evidence>
<feature type="transmembrane region" description="Helical" evidence="1">
    <location>
        <begin position="30"/>
        <end position="51"/>
    </location>
</feature>
<dbReference type="EMBL" id="JAPDFW010000103">
    <property type="protein sequence ID" value="KAJ5069595.1"/>
    <property type="molecule type" value="Genomic_DNA"/>
</dbReference>
<keyword evidence="1" id="KW-0472">Membrane</keyword>
<keyword evidence="1" id="KW-1133">Transmembrane helix</keyword>
<reference evidence="2" key="1">
    <citation type="submission" date="2022-10" db="EMBL/GenBank/DDBJ databases">
        <title>Novel sulphate-reducing endosymbionts in the free-living metamonad Anaeramoeba.</title>
        <authorList>
            <person name="Jerlstrom-Hultqvist J."/>
            <person name="Cepicka I."/>
            <person name="Gallot-Lavallee L."/>
            <person name="Salas-Leiva D."/>
            <person name="Curtis B.A."/>
            <person name="Zahonova K."/>
            <person name="Pipaliya S."/>
            <person name="Dacks J."/>
            <person name="Roger A.J."/>
        </authorList>
    </citation>
    <scope>NUCLEOTIDE SEQUENCE</scope>
    <source>
        <strain evidence="2">BMAN</strain>
    </source>
</reference>
<keyword evidence="1" id="KW-0812">Transmembrane</keyword>
<evidence type="ECO:0000313" key="3">
    <source>
        <dbReference type="Proteomes" id="UP001149090"/>
    </source>
</evidence>
<sequence length="195" mass="22851">MFIAILFIFFTILPFFLLLRQSIKHFPLLIILSSFFFSLWITVTGEEFSYLQFIRILQNSDIWFNFKQHLSNCFIFHSKIKIPASFLQGSICTSTYFLSDLVDICEQNRVFREFGLKDNISFSLSVVVFLIGILLYLTNQFRMGLFSLLFSQILIFRFVNENKQTIHFGIGFYLILLGSLLGLIRFSVWKNAGKN</sequence>
<evidence type="ECO:0000256" key="1">
    <source>
        <dbReference type="SAM" id="Phobius"/>
    </source>
</evidence>
<dbReference type="AlphaFoldDB" id="A0A9Q0LBW5"/>
<keyword evidence="3" id="KW-1185">Reference proteome</keyword>
<organism evidence="2 3">
    <name type="scientific">Anaeramoeba ignava</name>
    <name type="common">Anaerobic marine amoeba</name>
    <dbReference type="NCBI Taxonomy" id="1746090"/>
    <lineage>
        <taxon>Eukaryota</taxon>
        <taxon>Metamonada</taxon>
        <taxon>Anaeramoebidae</taxon>
        <taxon>Anaeramoeba</taxon>
    </lineage>
</organism>
<comment type="caution">
    <text evidence="2">The sequence shown here is derived from an EMBL/GenBank/DDBJ whole genome shotgun (WGS) entry which is preliminary data.</text>
</comment>